<comment type="similarity">
    <text evidence="2">Belongs to the GSP K family.</text>
</comment>
<dbReference type="InterPro" id="IPR049179">
    <property type="entry name" value="T2SSK_SAM-like_2nd"/>
</dbReference>
<dbReference type="Gene3D" id="1.10.40.60">
    <property type="entry name" value="EpsJ-like"/>
    <property type="match status" value="1"/>
</dbReference>
<sequence length="357" mass="39084">MAAMRRAPAGGFVLVMVLAMLVILSILAGTVAATSARLREEQLERQRDLQVQLDMASTQATVMYLLNTQRMTFGGLTVDDRIALSEDERMAQSRGEDVLSNMPVGNEIALDGRGYRGLGDVVFAMRDDRGRLAVNWAPRDVLERFLELHGFARLPAPTLLNRLLDYQDPDDLYRLNSLEREGYLSRGLPPPTNRTLATPLELRRVVGWDEALGQVEDGLLLNALTTRRSAQVNVNTAPEAVLAALPGMDANAARRVVEARQVQPFTYLPTFFQFVGGVPGSEDALALYPSDSGTLELWAPESGTMRVLHWTLTPRDEGGKPWREDYEFTVAKNEAGAGTVPLAPGAAVLADAIPAQE</sequence>
<dbReference type="SUPFAM" id="SSF47781">
    <property type="entry name" value="RuvA domain 2-like"/>
    <property type="match status" value="1"/>
</dbReference>
<dbReference type="SUPFAM" id="SSF158544">
    <property type="entry name" value="GspK insert domain-like"/>
    <property type="match status" value="1"/>
</dbReference>
<name>A0A1T4PF00_9GAMM</name>
<evidence type="ECO:0000256" key="8">
    <source>
        <dbReference type="ARBA" id="ARBA00022989"/>
    </source>
</evidence>
<dbReference type="Gene3D" id="1.10.150.320">
    <property type="entry name" value="Photosystem II 12 kDa extrinsic protein"/>
    <property type="match status" value="1"/>
</dbReference>
<dbReference type="InterPro" id="IPR049031">
    <property type="entry name" value="T2SSK_SAM-like_1st"/>
</dbReference>
<dbReference type="Proteomes" id="UP000190061">
    <property type="component" value="Unassembled WGS sequence"/>
</dbReference>
<evidence type="ECO:0000256" key="6">
    <source>
        <dbReference type="ARBA" id="ARBA00022692"/>
    </source>
</evidence>
<evidence type="ECO:0000256" key="7">
    <source>
        <dbReference type="ARBA" id="ARBA00022927"/>
    </source>
</evidence>
<dbReference type="PANTHER" id="PTHR38831">
    <property type="entry name" value="TYPE II SECRETION SYSTEM PROTEIN K"/>
    <property type="match status" value="1"/>
</dbReference>
<evidence type="ECO:0000313" key="13">
    <source>
        <dbReference type="Proteomes" id="UP000190061"/>
    </source>
</evidence>
<dbReference type="EMBL" id="FUXP01000003">
    <property type="protein sequence ID" value="SJZ90082.1"/>
    <property type="molecule type" value="Genomic_DNA"/>
</dbReference>
<evidence type="ECO:0000256" key="4">
    <source>
        <dbReference type="ARBA" id="ARBA00022475"/>
    </source>
</evidence>
<keyword evidence="9" id="KW-0472">Membrane</keyword>
<evidence type="ECO:0000256" key="5">
    <source>
        <dbReference type="ARBA" id="ARBA00022519"/>
    </source>
</evidence>
<organism evidence="12 13">
    <name type="scientific">Lysobacter spongiicola DSM 21749</name>
    <dbReference type="NCBI Taxonomy" id="1122188"/>
    <lineage>
        <taxon>Bacteria</taxon>
        <taxon>Pseudomonadati</taxon>
        <taxon>Pseudomonadota</taxon>
        <taxon>Gammaproteobacteria</taxon>
        <taxon>Lysobacterales</taxon>
        <taxon>Lysobacteraceae</taxon>
        <taxon>Novilysobacter</taxon>
    </lineage>
</organism>
<comment type="subcellular location">
    <subcellularLocation>
        <location evidence="1">Cell inner membrane</location>
    </subcellularLocation>
</comment>
<evidence type="ECO:0000256" key="2">
    <source>
        <dbReference type="ARBA" id="ARBA00007246"/>
    </source>
</evidence>
<evidence type="ECO:0000313" key="12">
    <source>
        <dbReference type="EMBL" id="SJZ90082.1"/>
    </source>
</evidence>
<keyword evidence="7" id="KW-0653">Protein transport</keyword>
<dbReference type="Pfam" id="PF21687">
    <property type="entry name" value="T2SSK_1st"/>
    <property type="match status" value="1"/>
</dbReference>
<dbReference type="InterPro" id="IPR010994">
    <property type="entry name" value="RuvA_2-like"/>
</dbReference>
<protein>
    <submittedName>
        <fullName evidence="12">Type II secretion system (T2SS), protein K</fullName>
    </submittedName>
</protein>
<feature type="domain" description="T2SS protein K second SAM-like" evidence="10">
    <location>
        <begin position="232"/>
        <end position="273"/>
    </location>
</feature>
<evidence type="ECO:0000256" key="9">
    <source>
        <dbReference type="ARBA" id="ARBA00023136"/>
    </source>
</evidence>
<evidence type="ECO:0000259" key="10">
    <source>
        <dbReference type="Pfam" id="PF03934"/>
    </source>
</evidence>
<reference evidence="12 13" key="1">
    <citation type="submission" date="2017-02" db="EMBL/GenBank/DDBJ databases">
        <authorList>
            <person name="Peterson S.W."/>
        </authorList>
    </citation>
    <scope>NUCLEOTIDE SEQUENCE [LARGE SCALE GENOMIC DNA]</scope>
    <source>
        <strain evidence="12 13">DSM 21749</strain>
    </source>
</reference>
<dbReference type="GO" id="GO:0009306">
    <property type="term" value="P:protein secretion"/>
    <property type="evidence" value="ECO:0007669"/>
    <property type="project" value="InterPro"/>
</dbReference>
<dbReference type="InterPro" id="IPR038072">
    <property type="entry name" value="GspK_central_sf"/>
</dbReference>
<feature type="domain" description="T2SS protein K first SAM-like" evidence="11">
    <location>
        <begin position="137"/>
        <end position="212"/>
    </location>
</feature>
<keyword evidence="8" id="KW-1133">Transmembrane helix</keyword>
<dbReference type="Pfam" id="PF03934">
    <property type="entry name" value="T2SSK"/>
    <property type="match status" value="1"/>
</dbReference>
<keyword evidence="6" id="KW-0812">Transmembrane</keyword>
<dbReference type="STRING" id="1122188.SAMN02745674_01160"/>
<evidence type="ECO:0000256" key="3">
    <source>
        <dbReference type="ARBA" id="ARBA00022448"/>
    </source>
</evidence>
<keyword evidence="4" id="KW-1003">Cell membrane</keyword>
<dbReference type="GO" id="GO:0005886">
    <property type="term" value="C:plasma membrane"/>
    <property type="evidence" value="ECO:0007669"/>
    <property type="project" value="UniProtKB-SubCell"/>
</dbReference>
<dbReference type="AlphaFoldDB" id="A0A1T4PF00"/>
<keyword evidence="13" id="KW-1185">Reference proteome</keyword>
<evidence type="ECO:0000256" key="1">
    <source>
        <dbReference type="ARBA" id="ARBA00004533"/>
    </source>
</evidence>
<dbReference type="InterPro" id="IPR005628">
    <property type="entry name" value="GspK"/>
</dbReference>
<keyword evidence="5" id="KW-0997">Cell inner membrane</keyword>
<dbReference type="PANTHER" id="PTHR38831:SF2">
    <property type="entry name" value="TYPE II SECRETION SYSTEM PROTEIN K"/>
    <property type="match status" value="1"/>
</dbReference>
<gene>
    <name evidence="12" type="ORF">SAMN02745674_01160</name>
</gene>
<keyword evidence="3" id="KW-0813">Transport</keyword>
<evidence type="ECO:0000259" key="11">
    <source>
        <dbReference type="Pfam" id="PF21687"/>
    </source>
</evidence>
<accession>A0A1T4PF00</accession>
<proteinExistence type="inferred from homology"/>